<dbReference type="SUPFAM" id="SSF56300">
    <property type="entry name" value="Metallo-dependent phosphatases"/>
    <property type="match status" value="1"/>
</dbReference>
<dbReference type="RefSeq" id="WP_343895289.1">
    <property type="nucleotide sequence ID" value="NZ_BAAAFZ010000026.1"/>
</dbReference>
<evidence type="ECO:0000313" key="3">
    <source>
        <dbReference type="EMBL" id="GAA0582802.1"/>
    </source>
</evidence>
<reference evidence="4" key="1">
    <citation type="journal article" date="2019" name="Int. J. Syst. Evol. Microbiol.">
        <title>The Global Catalogue of Microorganisms (GCM) 10K type strain sequencing project: providing services to taxonomists for standard genome sequencing and annotation.</title>
        <authorList>
            <consortium name="The Broad Institute Genomics Platform"/>
            <consortium name="The Broad Institute Genome Sequencing Center for Infectious Disease"/>
            <person name="Wu L."/>
            <person name="Ma J."/>
        </authorList>
    </citation>
    <scope>NUCLEOTIDE SEQUENCE [LARGE SCALE GENOMIC DNA]</scope>
    <source>
        <strain evidence="4">JCM 9933</strain>
    </source>
</reference>
<dbReference type="PANTHER" id="PTHR42850">
    <property type="entry name" value="METALLOPHOSPHOESTERASE"/>
    <property type="match status" value="1"/>
</dbReference>
<feature type="domain" description="Calcineurin-like phosphoesterase" evidence="2">
    <location>
        <begin position="1"/>
        <end position="209"/>
    </location>
</feature>
<dbReference type="InterPro" id="IPR024654">
    <property type="entry name" value="Calcineurin-like_PHP_lpxH"/>
</dbReference>
<dbReference type="Gene3D" id="3.60.21.10">
    <property type="match status" value="1"/>
</dbReference>
<evidence type="ECO:0000313" key="4">
    <source>
        <dbReference type="Proteomes" id="UP001501588"/>
    </source>
</evidence>
<gene>
    <name evidence="3" type="ORF">GCM10009416_21510</name>
</gene>
<dbReference type="InterPro" id="IPR029052">
    <property type="entry name" value="Metallo-depent_PP-like"/>
</dbReference>
<comment type="similarity">
    <text evidence="1">Belongs to the metallophosphoesterase superfamily. YfcE family.</text>
</comment>
<name>A0ABP3QA96_9PROT</name>
<proteinExistence type="inferred from homology"/>
<dbReference type="InterPro" id="IPR050126">
    <property type="entry name" value="Ap4A_hydrolase"/>
</dbReference>
<evidence type="ECO:0000256" key="1">
    <source>
        <dbReference type="ARBA" id="ARBA00008950"/>
    </source>
</evidence>
<accession>A0ABP3QA96</accession>
<organism evidence="3 4">
    <name type="scientific">Craurococcus roseus</name>
    <dbReference type="NCBI Taxonomy" id="77585"/>
    <lineage>
        <taxon>Bacteria</taxon>
        <taxon>Pseudomonadati</taxon>
        <taxon>Pseudomonadota</taxon>
        <taxon>Alphaproteobacteria</taxon>
        <taxon>Acetobacterales</taxon>
        <taxon>Acetobacteraceae</taxon>
        <taxon>Craurococcus</taxon>
    </lineage>
</organism>
<dbReference type="PIRSF" id="PIRSF000883">
    <property type="entry name" value="Pesterase_MJ0912"/>
    <property type="match status" value="1"/>
</dbReference>
<dbReference type="EMBL" id="BAAAFZ010000026">
    <property type="protein sequence ID" value="GAA0582802.1"/>
    <property type="molecule type" value="Genomic_DNA"/>
</dbReference>
<dbReference type="CDD" id="cd00838">
    <property type="entry name" value="MPP_superfamily"/>
    <property type="match status" value="1"/>
</dbReference>
<evidence type="ECO:0000259" key="2">
    <source>
        <dbReference type="Pfam" id="PF12850"/>
    </source>
</evidence>
<protein>
    <submittedName>
        <fullName evidence="3">Metallophosphoesterase family protein</fullName>
    </submittedName>
</protein>
<comment type="caution">
    <text evidence="3">The sequence shown here is derived from an EMBL/GenBank/DDBJ whole genome shotgun (WGS) entry which is preliminary data.</text>
</comment>
<keyword evidence="4" id="KW-1185">Reference proteome</keyword>
<sequence>MLIALMADLHANREAFAACLDHAERQGAGRFVFLGDAVGYGADPEWVTETVMARVARGALAVLGNHDEAAVGRGRGGMNATAEAAIAWTRSRLSSEAAGFLASLPLEAEEEDRLYVHADASDPGRWHYVAEPDDARRSLEATEAQATFCGHTHVPALFGITAAAKLASFRPVPSVPVPLVRPRQWIAVLGAVGQPRDGDPAACYGMLDTGRGELTWVRVPYDVETAAGKIRAAGLPESLALRLHRGR</sequence>
<dbReference type="PANTHER" id="PTHR42850:SF2">
    <property type="entry name" value="BLL5683 PROTEIN"/>
    <property type="match status" value="1"/>
</dbReference>
<dbReference type="InterPro" id="IPR011152">
    <property type="entry name" value="Pesterase_MJ0912"/>
</dbReference>
<dbReference type="Pfam" id="PF12850">
    <property type="entry name" value="Metallophos_2"/>
    <property type="match status" value="1"/>
</dbReference>
<dbReference type="Proteomes" id="UP001501588">
    <property type="component" value="Unassembled WGS sequence"/>
</dbReference>